<name>A0A1T5C8E4_9SPHI</name>
<feature type="domain" description="Glycosyl transferase family 1" evidence="1">
    <location>
        <begin position="171"/>
        <end position="357"/>
    </location>
</feature>
<reference evidence="4" key="1">
    <citation type="submission" date="2017-02" db="EMBL/GenBank/DDBJ databases">
        <authorList>
            <person name="Varghese N."/>
            <person name="Submissions S."/>
        </authorList>
    </citation>
    <scope>NUCLEOTIDE SEQUENCE [LARGE SCALE GENOMIC DNA]</scope>
    <source>
        <strain evidence="4">DSM 24091</strain>
    </source>
</reference>
<dbReference type="EMBL" id="FUZF01000003">
    <property type="protein sequence ID" value="SKB55704.1"/>
    <property type="molecule type" value="Genomic_DNA"/>
</dbReference>
<dbReference type="SUPFAM" id="SSF53756">
    <property type="entry name" value="UDP-Glycosyltransferase/glycogen phosphorylase"/>
    <property type="match status" value="1"/>
</dbReference>
<dbReference type="Gene3D" id="3.40.50.2000">
    <property type="entry name" value="Glycogen Phosphorylase B"/>
    <property type="match status" value="2"/>
</dbReference>
<dbReference type="InterPro" id="IPR028098">
    <property type="entry name" value="Glyco_trans_4-like_N"/>
</dbReference>
<dbReference type="Proteomes" id="UP000190150">
    <property type="component" value="Unassembled WGS sequence"/>
</dbReference>
<proteinExistence type="predicted"/>
<keyword evidence="4" id="KW-1185">Reference proteome</keyword>
<keyword evidence="3" id="KW-0808">Transferase</keyword>
<accession>A0A1T5C8E4</accession>
<dbReference type="InterPro" id="IPR050194">
    <property type="entry name" value="Glycosyltransferase_grp1"/>
</dbReference>
<gene>
    <name evidence="3" type="ORF">SAMN05660841_01207</name>
</gene>
<dbReference type="GO" id="GO:0016757">
    <property type="term" value="F:glycosyltransferase activity"/>
    <property type="evidence" value="ECO:0007669"/>
    <property type="project" value="InterPro"/>
</dbReference>
<protein>
    <submittedName>
        <fullName evidence="3">Glycosyltransferase involved in cell wall bisynthesis</fullName>
    </submittedName>
</protein>
<dbReference type="STRING" id="1513896.SAMN05660841_01207"/>
<sequence>MQQRSDIEVLFISHKSPPATGGMEKQSYELINGTALYLKIHTLVYDHKEPLWLFFFKLNARIIKLLKVNPEIQVLHFNDGLIASFATFHKGYEHVKKTATLHGLDVVYPLSYFQKKIIPRFNNFDAIFAVSEATAQAALDRGIKAEIIQTIPNGVDPSPTIDQDDAQRIYQRHPGLQQEKKYFITLGRPVKRKGFSWLIQHVIPRLEGDFQLVMLGPYSQKKTIKDRTLSLLPKKLRTLLMLFLGHPSDQEVLQKLLPEQSPKVVHLGKVSNDDLQTLIKSAIAFLMPNIAVPGDMEGFGLVCLEASMAGSLVIASDIDGISSAIKHHKNGLLIPSKDEAAWTSILQNIINDSESFHKHIGAYTEYTRLNYGWDKMARDYSSAFIEICRKM</sequence>
<dbReference type="CDD" id="cd03801">
    <property type="entry name" value="GT4_PimA-like"/>
    <property type="match status" value="1"/>
</dbReference>
<evidence type="ECO:0000313" key="4">
    <source>
        <dbReference type="Proteomes" id="UP000190150"/>
    </source>
</evidence>
<dbReference type="PANTHER" id="PTHR45947">
    <property type="entry name" value="SULFOQUINOVOSYL TRANSFERASE SQD2"/>
    <property type="match status" value="1"/>
</dbReference>
<dbReference type="Pfam" id="PF13439">
    <property type="entry name" value="Glyco_transf_4"/>
    <property type="match status" value="1"/>
</dbReference>
<dbReference type="RefSeq" id="WP_079642125.1">
    <property type="nucleotide sequence ID" value="NZ_FUZF01000003.1"/>
</dbReference>
<dbReference type="OrthoDB" id="9792322at2"/>
<organism evidence="3 4">
    <name type="scientific">Sphingobacterium nematocida</name>
    <dbReference type="NCBI Taxonomy" id="1513896"/>
    <lineage>
        <taxon>Bacteria</taxon>
        <taxon>Pseudomonadati</taxon>
        <taxon>Bacteroidota</taxon>
        <taxon>Sphingobacteriia</taxon>
        <taxon>Sphingobacteriales</taxon>
        <taxon>Sphingobacteriaceae</taxon>
        <taxon>Sphingobacterium</taxon>
    </lineage>
</organism>
<dbReference type="InterPro" id="IPR001296">
    <property type="entry name" value="Glyco_trans_1"/>
</dbReference>
<evidence type="ECO:0000259" key="2">
    <source>
        <dbReference type="Pfam" id="PF13439"/>
    </source>
</evidence>
<evidence type="ECO:0000313" key="3">
    <source>
        <dbReference type="EMBL" id="SKB55704.1"/>
    </source>
</evidence>
<dbReference type="AlphaFoldDB" id="A0A1T5C8E4"/>
<evidence type="ECO:0000259" key="1">
    <source>
        <dbReference type="Pfam" id="PF00534"/>
    </source>
</evidence>
<dbReference type="PANTHER" id="PTHR45947:SF3">
    <property type="entry name" value="SULFOQUINOVOSYL TRANSFERASE SQD2"/>
    <property type="match status" value="1"/>
</dbReference>
<dbReference type="Pfam" id="PF00534">
    <property type="entry name" value="Glycos_transf_1"/>
    <property type="match status" value="1"/>
</dbReference>
<feature type="domain" description="Glycosyltransferase subfamily 4-like N-terminal" evidence="2">
    <location>
        <begin position="5"/>
        <end position="158"/>
    </location>
</feature>